<comment type="function">
    <text evidence="3">Hydrolase that can remove conjugated ubiquitin from proteins and may therefore play an important regulatory role at the level of protein turnover by preventing degradation.</text>
</comment>
<organism evidence="4 5">
    <name type="scientific">Molorchus minor</name>
    <dbReference type="NCBI Taxonomy" id="1323400"/>
    <lineage>
        <taxon>Eukaryota</taxon>
        <taxon>Metazoa</taxon>
        <taxon>Ecdysozoa</taxon>
        <taxon>Arthropoda</taxon>
        <taxon>Hexapoda</taxon>
        <taxon>Insecta</taxon>
        <taxon>Pterygota</taxon>
        <taxon>Neoptera</taxon>
        <taxon>Endopterygota</taxon>
        <taxon>Coleoptera</taxon>
        <taxon>Polyphaga</taxon>
        <taxon>Cucujiformia</taxon>
        <taxon>Chrysomeloidea</taxon>
        <taxon>Cerambycidae</taxon>
        <taxon>Lamiinae</taxon>
        <taxon>Monochamini</taxon>
        <taxon>Molorchus</taxon>
    </lineage>
</organism>
<evidence type="ECO:0000256" key="3">
    <source>
        <dbReference type="RuleBase" id="RU367104"/>
    </source>
</evidence>
<dbReference type="SUPFAM" id="SSF54001">
    <property type="entry name" value="Cysteine proteinases"/>
    <property type="match status" value="1"/>
</dbReference>
<keyword evidence="3" id="KW-0833">Ubl conjugation pathway</keyword>
<evidence type="ECO:0000313" key="5">
    <source>
        <dbReference type="Proteomes" id="UP001162164"/>
    </source>
</evidence>
<gene>
    <name evidence="4" type="ORF">NQ317_005934</name>
</gene>
<evidence type="ECO:0000256" key="1">
    <source>
        <dbReference type="ARBA" id="ARBA00000707"/>
    </source>
</evidence>
<keyword evidence="5" id="KW-1185">Reference proteome</keyword>
<dbReference type="PANTHER" id="PTHR13312:SF0">
    <property type="entry name" value="UBIQUITIN THIOESTERASE OTU1"/>
    <property type="match status" value="1"/>
</dbReference>
<keyword evidence="3" id="KW-0963">Cytoplasm</keyword>
<reference evidence="4" key="1">
    <citation type="journal article" date="2023" name="Insect Mol. Biol.">
        <title>Genome sequencing provides insights into the evolution of gene families encoding plant cell wall-degrading enzymes in longhorned beetles.</title>
        <authorList>
            <person name="Shin N.R."/>
            <person name="Okamura Y."/>
            <person name="Kirsch R."/>
            <person name="Pauchet Y."/>
        </authorList>
    </citation>
    <scope>NUCLEOTIDE SEQUENCE</scope>
    <source>
        <strain evidence="4">MMC_N1</strain>
    </source>
</reference>
<dbReference type="EMBL" id="JAPWTJ010000939">
    <property type="protein sequence ID" value="KAJ8974739.1"/>
    <property type="molecule type" value="Genomic_DNA"/>
</dbReference>
<dbReference type="Proteomes" id="UP001162164">
    <property type="component" value="Unassembled WGS sequence"/>
</dbReference>
<evidence type="ECO:0000313" key="4">
    <source>
        <dbReference type="EMBL" id="KAJ8974739.1"/>
    </source>
</evidence>
<accession>A0ABQ9JAS4</accession>
<comment type="catalytic activity">
    <reaction evidence="1 3">
        <text>Thiol-dependent hydrolysis of ester, thioester, amide, peptide and isopeptide bonds formed by the C-terminal Gly of ubiquitin (a 76-residue protein attached to proteins as an intracellular targeting signal).</text>
        <dbReference type="EC" id="3.4.19.12"/>
    </reaction>
</comment>
<protein>
    <recommendedName>
        <fullName evidence="3">Ubiquitin thioesterase OTU</fullName>
        <ecNumber evidence="3">3.4.19.12</ecNumber>
    </recommendedName>
</protein>
<sequence length="108" mass="12579">MANRCTGSAAPYLRTLVAQTIQGDRHMYDEGYIRKLYEDYCVWIQDDEIVGWCNRAGYTFNYCGIEIAVADTMNGIINRFGEDQNYAHRVFLMFDGIHYDPLYMEPVN</sequence>
<name>A0ABQ9JAS4_9CUCU</name>
<keyword evidence="2 3" id="KW-0378">Hydrolase</keyword>
<feature type="non-terminal residue" evidence="4">
    <location>
        <position position="108"/>
    </location>
</feature>
<comment type="caution">
    <text evidence="4">The sequence shown here is derived from an EMBL/GenBank/DDBJ whole genome shotgun (WGS) entry which is preliminary data.</text>
</comment>
<dbReference type="Gene3D" id="3.90.70.80">
    <property type="match status" value="1"/>
</dbReference>
<keyword evidence="3" id="KW-0788">Thiol protease</keyword>
<dbReference type="EC" id="3.4.19.12" evidence="3"/>
<proteinExistence type="predicted"/>
<dbReference type="InterPro" id="IPR038765">
    <property type="entry name" value="Papain-like_cys_pep_sf"/>
</dbReference>
<keyword evidence="3" id="KW-0645">Protease</keyword>
<evidence type="ECO:0000256" key="2">
    <source>
        <dbReference type="ARBA" id="ARBA00022801"/>
    </source>
</evidence>
<dbReference type="PANTHER" id="PTHR13312">
    <property type="entry name" value="HIV-INDUCED PROTEIN-7-LIKE PROTEASE"/>
    <property type="match status" value="1"/>
</dbReference>
<comment type="subcellular location">
    <subcellularLocation>
        <location evidence="3">Cytoplasm</location>
    </subcellularLocation>
</comment>